<evidence type="ECO:0000256" key="1">
    <source>
        <dbReference type="ARBA" id="ARBA00001946"/>
    </source>
</evidence>
<dbReference type="InterPro" id="IPR011856">
    <property type="entry name" value="tRNA_endonuc-like_dom_sf"/>
</dbReference>
<sequence>MQSGKYPELALMFHIPNEGKRSWMTGGRMKAEGLKSGVPDIFLPVPRGEFHGLFVEMKRTKGGTVSDCQKLWLHDLQKQGYCAAVCRGWCEAAEYIKKYLEGKA</sequence>
<evidence type="ECO:0000256" key="2">
    <source>
        <dbReference type="ARBA" id="ARBA00022722"/>
    </source>
</evidence>
<dbReference type="GO" id="GO:0003676">
    <property type="term" value="F:nucleic acid binding"/>
    <property type="evidence" value="ECO:0007669"/>
    <property type="project" value="InterPro"/>
</dbReference>
<organism evidence="5">
    <name type="scientific">Siphoviridae sp. ct8LX107</name>
    <dbReference type="NCBI Taxonomy" id="2826169"/>
    <lineage>
        <taxon>Viruses</taxon>
        <taxon>Duplodnaviria</taxon>
        <taxon>Heunggongvirae</taxon>
        <taxon>Uroviricota</taxon>
        <taxon>Caudoviricetes</taxon>
    </lineage>
</organism>
<keyword evidence="2" id="KW-0540">Nuclease</keyword>
<evidence type="ECO:0000313" key="5">
    <source>
        <dbReference type="EMBL" id="DAE21021.1"/>
    </source>
</evidence>
<dbReference type="EMBL" id="BK015706">
    <property type="protein sequence ID" value="DAE21021.1"/>
    <property type="molecule type" value="Genomic_DNA"/>
</dbReference>
<reference evidence="5" key="1">
    <citation type="journal article" date="2021" name="Proc. Natl. Acad. Sci. U.S.A.">
        <title>A Catalog of Tens of Thousands of Viruses from Human Metagenomes Reveals Hidden Associations with Chronic Diseases.</title>
        <authorList>
            <person name="Tisza M.J."/>
            <person name="Buck C.B."/>
        </authorList>
    </citation>
    <scope>NUCLEOTIDE SEQUENCE</scope>
    <source>
        <strain evidence="5">Ct8LX107</strain>
    </source>
</reference>
<comment type="cofactor">
    <cofactor evidence="1">
        <name>Mg(2+)</name>
        <dbReference type="ChEBI" id="CHEBI:18420"/>
    </cofactor>
</comment>
<accession>A0A8S5QQK9</accession>
<dbReference type="Pfam" id="PF08774">
    <property type="entry name" value="VRR_NUC"/>
    <property type="match status" value="1"/>
</dbReference>
<dbReference type="SMART" id="SM00990">
    <property type="entry name" value="VRR_NUC"/>
    <property type="match status" value="1"/>
</dbReference>
<keyword evidence="3" id="KW-0378">Hydrolase</keyword>
<dbReference type="Gene3D" id="3.40.1350.10">
    <property type="match status" value="1"/>
</dbReference>
<proteinExistence type="predicted"/>
<name>A0A8S5QQK9_9CAUD</name>
<evidence type="ECO:0000259" key="4">
    <source>
        <dbReference type="SMART" id="SM00990"/>
    </source>
</evidence>
<dbReference type="GO" id="GO:0004518">
    <property type="term" value="F:nuclease activity"/>
    <property type="evidence" value="ECO:0007669"/>
    <property type="project" value="UniProtKB-KW"/>
</dbReference>
<feature type="domain" description="VRR-NUC" evidence="4">
    <location>
        <begin position="1"/>
        <end position="90"/>
    </location>
</feature>
<dbReference type="InterPro" id="IPR014883">
    <property type="entry name" value="VRR_NUC"/>
</dbReference>
<evidence type="ECO:0000256" key="3">
    <source>
        <dbReference type="ARBA" id="ARBA00022801"/>
    </source>
</evidence>
<dbReference type="GO" id="GO:0016788">
    <property type="term" value="F:hydrolase activity, acting on ester bonds"/>
    <property type="evidence" value="ECO:0007669"/>
    <property type="project" value="InterPro"/>
</dbReference>
<protein>
    <submittedName>
        <fullName evidence="5">Nuclease</fullName>
    </submittedName>
</protein>